<evidence type="ECO:0000313" key="1">
    <source>
        <dbReference type="EMBL" id="HBJ08025.1"/>
    </source>
</evidence>
<proteinExistence type="predicted"/>
<dbReference type="Proteomes" id="UP000262954">
    <property type="component" value="Unassembled WGS sequence"/>
</dbReference>
<gene>
    <name evidence="1" type="ORF">DDY73_03390</name>
</gene>
<comment type="caution">
    <text evidence="1">The sequence shown here is derived from an EMBL/GenBank/DDBJ whole genome shotgun (WGS) entry which is preliminary data.</text>
</comment>
<dbReference type="AlphaFoldDB" id="A0A354M0I6"/>
<reference evidence="1 2" key="1">
    <citation type="journal article" date="2018" name="Nat. Biotechnol.">
        <title>A standardized bacterial taxonomy based on genome phylogeny substantially revises the tree of life.</title>
        <authorList>
            <person name="Parks D.H."/>
            <person name="Chuvochina M."/>
            <person name="Waite D.W."/>
            <person name="Rinke C."/>
            <person name="Skarshewski A."/>
            <person name="Chaumeil P.A."/>
            <person name="Hugenholtz P."/>
        </authorList>
    </citation>
    <scope>NUCLEOTIDE SEQUENCE [LARGE SCALE GENOMIC DNA]</scope>
    <source>
        <strain evidence="1">UBA11482</strain>
    </source>
</reference>
<organism evidence="1 2">
    <name type="scientific">Coprobacter fastidiosus</name>
    <dbReference type="NCBI Taxonomy" id="1099853"/>
    <lineage>
        <taxon>Bacteria</taxon>
        <taxon>Pseudomonadati</taxon>
        <taxon>Bacteroidota</taxon>
        <taxon>Bacteroidia</taxon>
        <taxon>Bacteroidales</taxon>
        <taxon>Barnesiellaceae</taxon>
        <taxon>Coprobacter</taxon>
    </lineage>
</organism>
<sequence>MCALDFIENYCCEDNQSFRSDSYNESFSEEEIVSEFLAYLKKKKKFSIVNWEPPKADYPSYMFLSGDKGILAYLDFLYVESDTSFSEKKIQINSNMLLNKIRVAESQLDRPVFFVYFLNCIDRHGVFFETNEQIKDRWFRNSIKTRDYHPIFNEMGDYNNLISILTDLRHNNVRV</sequence>
<evidence type="ECO:0000313" key="2">
    <source>
        <dbReference type="Proteomes" id="UP000262954"/>
    </source>
</evidence>
<protein>
    <submittedName>
        <fullName evidence="1">Uncharacterized protein</fullName>
    </submittedName>
</protein>
<accession>A0A354M0I6</accession>
<name>A0A354M0I6_9BACT</name>
<dbReference type="EMBL" id="DNWC01000049">
    <property type="protein sequence ID" value="HBJ08025.1"/>
    <property type="molecule type" value="Genomic_DNA"/>
</dbReference>